<protein>
    <submittedName>
        <fullName evidence="1">Uncharacterized protein</fullName>
    </submittedName>
</protein>
<evidence type="ECO:0000313" key="2">
    <source>
        <dbReference type="Proteomes" id="UP001333110"/>
    </source>
</evidence>
<organism evidence="1 2">
    <name type="scientific">Mycteria americana</name>
    <name type="common">Wood stork</name>
    <dbReference type="NCBI Taxonomy" id="33587"/>
    <lineage>
        <taxon>Eukaryota</taxon>
        <taxon>Metazoa</taxon>
        <taxon>Chordata</taxon>
        <taxon>Craniata</taxon>
        <taxon>Vertebrata</taxon>
        <taxon>Euteleostomi</taxon>
        <taxon>Archelosauria</taxon>
        <taxon>Archosauria</taxon>
        <taxon>Dinosauria</taxon>
        <taxon>Saurischia</taxon>
        <taxon>Theropoda</taxon>
        <taxon>Coelurosauria</taxon>
        <taxon>Aves</taxon>
        <taxon>Neognathae</taxon>
        <taxon>Neoaves</taxon>
        <taxon>Aequornithes</taxon>
        <taxon>Ciconiiformes</taxon>
        <taxon>Ciconiidae</taxon>
        <taxon>Mycteria</taxon>
    </lineage>
</organism>
<dbReference type="EMBL" id="JAUNZN010000002">
    <property type="protein sequence ID" value="KAK4828519.1"/>
    <property type="molecule type" value="Genomic_DNA"/>
</dbReference>
<gene>
    <name evidence="1" type="ORF">QYF61_026941</name>
</gene>
<evidence type="ECO:0000313" key="1">
    <source>
        <dbReference type="EMBL" id="KAK4828519.1"/>
    </source>
</evidence>
<accession>A0AAN7NQA5</accession>
<comment type="caution">
    <text evidence="1">The sequence shown here is derived from an EMBL/GenBank/DDBJ whole genome shotgun (WGS) entry which is preliminary data.</text>
</comment>
<proteinExistence type="predicted"/>
<keyword evidence="2" id="KW-1185">Reference proteome</keyword>
<dbReference type="Proteomes" id="UP001333110">
    <property type="component" value="Unassembled WGS sequence"/>
</dbReference>
<dbReference type="AlphaFoldDB" id="A0AAN7NQA5"/>
<reference evidence="1 2" key="1">
    <citation type="journal article" date="2023" name="J. Hered.">
        <title>Chromosome-level genome of the wood stork (Mycteria americana) provides insight into avian chromosome evolution.</title>
        <authorList>
            <person name="Flamio R. Jr."/>
            <person name="Ramstad K.M."/>
        </authorList>
    </citation>
    <scope>NUCLEOTIDE SEQUENCE [LARGE SCALE GENOMIC DNA]</scope>
    <source>
        <strain evidence="1">JAX WOST 10</strain>
    </source>
</reference>
<name>A0AAN7NQA5_MYCAM</name>
<sequence>MIKGLELLPYKEGLRALGLFCLEKRRLRGASYPCVIKHWNRLPREAVESPTLEKLKTQLDIVLAWGPSHRRQSSTNFSNMSPSNGLQFFTHCSSVGPFHGVQSFRNRLLQRGSPLGSQVLPAKPAPVWSPLSMGPQVLPGACSNVGFPQGHSLPRASTCSGMGSSMGCRKAEKVGVVQPGEEKALGRPCCGLPCLKRTYKKDGGRLFTRVCSDRTRGNGFKLKEGGFKLDIRKKFFTIRVMRHWNRLSREVMDWKCSKSGSMRL</sequence>